<name>A0A1I5S9N1_9FIRM</name>
<dbReference type="Proteomes" id="UP000198577">
    <property type="component" value="Unassembled WGS sequence"/>
</dbReference>
<reference evidence="1 2" key="1">
    <citation type="submission" date="2016-10" db="EMBL/GenBank/DDBJ databases">
        <authorList>
            <person name="de Groot N.N."/>
        </authorList>
    </citation>
    <scope>NUCLEOTIDE SEQUENCE [LARGE SCALE GENOMIC DNA]</scope>
    <source>
        <strain evidence="1 2">DSM 20678</strain>
    </source>
</reference>
<organism evidence="1 2">
    <name type="scientific">Caldicoprobacter faecalis</name>
    <dbReference type="NCBI Taxonomy" id="937334"/>
    <lineage>
        <taxon>Bacteria</taxon>
        <taxon>Bacillati</taxon>
        <taxon>Bacillota</taxon>
        <taxon>Clostridia</taxon>
        <taxon>Caldicoprobacterales</taxon>
        <taxon>Caldicoprobacteraceae</taxon>
        <taxon>Caldicoprobacter</taxon>
    </lineage>
</organism>
<dbReference type="EMBL" id="FOXR01000002">
    <property type="protein sequence ID" value="SFP67409.1"/>
    <property type="molecule type" value="Genomic_DNA"/>
</dbReference>
<accession>A0A1I5S9N1</accession>
<proteinExistence type="predicted"/>
<dbReference type="AlphaFoldDB" id="A0A1I5S9N1"/>
<evidence type="ECO:0000313" key="1">
    <source>
        <dbReference type="EMBL" id="SFP67409.1"/>
    </source>
</evidence>
<gene>
    <name evidence="1" type="ORF">SAMN05444406_10248</name>
</gene>
<keyword evidence="2" id="KW-1185">Reference proteome</keyword>
<protein>
    <submittedName>
        <fullName evidence="1">Uncharacterized protein</fullName>
    </submittedName>
</protein>
<sequence length="44" mass="4967">MKRGFEAPNFLFTGSDFCVLHRSVLESGDEACVLIFFILAMKLL</sequence>
<evidence type="ECO:0000313" key="2">
    <source>
        <dbReference type="Proteomes" id="UP000198577"/>
    </source>
</evidence>